<dbReference type="Proteomes" id="UP000292685">
    <property type="component" value="Unassembled WGS sequence"/>
</dbReference>
<evidence type="ECO:0000259" key="1">
    <source>
        <dbReference type="Pfam" id="PF00561"/>
    </source>
</evidence>
<protein>
    <submittedName>
        <fullName evidence="2">Pimeloyl-ACP methyl ester carboxylesterase</fullName>
    </submittedName>
</protein>
<sequence>MTRTDLIRVETFGEDDAGVPVLLIHGFASSIRANWESTGWLRHLTEAGRRVVAVELPGHGDTAAADDWAPADLVEAIAAVVEAHGGTADVIGYSLGARLGWELAGRHPALVRRLVLGGAAAVDPLADFDTDEARRVLDPADPAEAMADALSDQLLGAARAGEQVLGRADGLATALGFIAGIQRQRYDPASAVPTTPTLAVAGDQDELAATSTELLRLVREAGGQAADLVVLPGRTHANAVTARGFKRAATEFLAAE</sequence>
<dbReference type="AlphaFoldDB" id="A0A4Q8ABW9"/>
<dbReference type="PANTHER" id="PTHR43798:SF33">
    <property type="entry name" value="HYDROLASE, PUTATIVE (AFU_ORTHOLOGUE AFUA_2G14860)-RELATED"/>
    <property type="match status" value="1"/>
</dbReference>
<name>A0A4Q8ABW9_9MICC</name>
<dbReference type="PRINTS" id="PR00111">
    <property type="entry name" value="ABHYDROLASE"/>
</dbReference>
<keyword evidence="3" id="KW-1185">Reference proteome</keyword>
<evidence type="ECO:0000313" key="2">
    <source>
        <dbReference type="EMBL" id="RZU61628.1"/>
    </source>
</evidence>
<dbReference type="Gene3D" id="3.40.50.1820">
    <property type="entry name" value="alpha/beta hydrolase"/>
    <property type="match status" value="1"/>
</dbReference>
<gene>
    <name evidence="2" type="ORF">EV380_1204</name>
</gene>
<dbReference type="RefSeq" id="WP_165391894.1">
    <property type="nucleotide sequence ID" value="NZ_SHLA01000001.1"/>
</dbReference>
<dbReference type="GO" id="GO:0003824">
    <property type="term" value="F:catalytic activity"/>
    <property type="evidence" value="ECO:0007669"/>
    <property type="project" value="UniProtKB-ARBA"/>
</dbReference>
<dbReference type="Pfam" id="PF00561">
    <property type="entry name" value="Abhydrolase_1"/>
    <property type="match status" value="1"/>
</dbReference>
<dbReference type="InterPro" id="IPR029058">
    <property type="entry name" value="AB_hydrolase_fold"/>
</dbReference>
<organism evidence="2 3">
    <name type="scientific">Zhihengliuella halotolerans</name>
    <dbReference type="NCBI Taxonomy" id="370736"/>
    <lineage>
        <taxon>Bacteria</taxon>
        <taxon>Bacillati</taxon>
        <taxon>Actinomycetota</taxon>
        <taxon>Actinomycetes</taxon>
        <taxon>Micrococcales</taxon>
        <taxon>Micrococcaceae</taxon>
        <taxon>Zhihengliuella</taxon>
    </lineage>
</organism>
<accession>A0A4Q8ABW9</accession>
<comment type="caution">
    <text evidence="2">The sequence shown here is derived from an EMBL/GenBank/DDBJ whole genome shotgun (WGS) entry which is preliminary data.</text>
</comment>
<evidence type="ECO:0000313" key="3">
    <source>
        <dbReference type="Proteomes" id="UP000292685"/>
    </source>
</evidence>
<dbReference type="InterPro" id="IPR050266">
    <property type="entry name" value="AB_hydrolase_sf"/>
</dbReference>
<proteinExistence type="predicted"/>
<dbReference type="PANTHER" id="PTHR43798">
    <property type="entry name" value="MONOACYLGLYCEROL LIPASE"/>
    <property type="match status" value="1"/>
</dbReference>
<dbReference type="InterPro" id="IPR000073">
    <property type="entry name" value="AB_hydrolase_1"/>
</dbReference>
<feature type="domain" description="AB hydrolase-1" evidence="1">
    <location>
        <begin position="20"/>
        <end position="151"/>
    </location>
</feature>
<dbReference type="EMBL" id="SHLA01000001">
    <property type="protein sequence ID" value="RZU61628.1"/>
    <property type="molecule type" value="Genomic_DNA"/>
</dbReference>
<dbReference type="GO" id="GO:0016020">
    <property type="term" value="C:membrane"/>
    <property type="evidence" value="ECO:0007669"/>
    <property type="project" value="TreeGrafter"/>
</dbReference>
<dbReference type="SUPFAM" id="SSF53474">
    <property type="entry name" value="alpha/beta-Hydrolases"/>
    <property type="match status" value="1"/>
</dbReference>
<reference evidence="2 3" key="1">
    <citation type="submission" date="2019-02" db="EMBL/GenBank/DDBJ databases">
        <title>Sequencing the genomes of 1000 actinobacteria strains.</title>
        <authorList>
            <person name="Klenk H.-P."/>
        </authorList>
    </citation>
    <scope>NUCLEOTIDE SEQUENCE [LARGE SCALE GENOMIC DNA]</scope>
    <source>
        <strain evidence="2 3">DSM 17364</strain>
    </source>
</reference>